<feature type="transmembrane region" description="Helical" evidence="6">
    <location>
        <begin position="148"/>
        <end position="169"/>
    </location>
</feature>
<dbReference type="InterPro" id="IPR045225">
    <property type="entry name" value="Uracil/uridine/allantoin_perm"/>
</dbReference>
<comment type="subcellular location">
    <subcellularLocation>
        <location evidence="1">Membrane</location>
        <topology evidence="1">Multi-pass membrane protein</topology>
    </subcellularLocation>
</comment>
<accession>A0A3A2ZSD2</accession>
<feature type="transmembrane region" description="Helical" evidence="6">
    <location>
        <begin position="218"/>
        <end position="236"/>
    </location>
</feature>
<keyword evidence="5 6" id="KW-0472">Membrane</keyword>
<dbReference type="CDD" id="cd11482">
    <property type="entry name" value="SLC-NCS1sbd_NRT1-like"/>
    <property type="match status" value="1"/>
</dbReference>
<feature type="transmembrane region" description="Helical" evidence="6">
    <location>
        <begin position="289"/>
        <end position="313"/>
    </location>
</feature>
<reference evidence="8" key="1">
    <citation type="submission" date="2017-02" db="EMBL/GenBank/DDBJ databases">
        <authorList>
            <person name="Tafer H."/>
            <person name="Lopandic K."/>
        </authorList>
    </citation>
    <scope>NUCLEOTIDE SEQUENCE [LARGE SCALE GENOMIC DNA]</scope>
    <source>
        <strain evidence="8">CBS 366.77</strain>
    </source>
</reference>
<evidence type="ECO:0000256" key="1">
    <source>
        <dbReference type="ARBA" id="ARBA00004141"/>
    </source>
</evidence>
<dbReference type="OrthoDB" id="2018619at2759"/>
<keyword evidence="3 6" id="KW-0812">Transmembrane</keyword>
<feature type="transmembrane region" description="Helical" evidence="6">
    <location>
        <begin position="256"/>
        <end position="277"/>
    </location>
</feature>
<evidence type="ECO:0000313" key="7">
    <source>
        <dbReference type="EMBL" id="RJE22204.1"/>
    </source>
</evidence>
<dbReference type="EMBL" id="MVGC01000180">
    <property type="protein sequence ID" value="RJE22204.1"/>
    <property type="molecule type" value="Genomic_DNA"/>
</dbReference>
<sequence length="576" mass="63877">MDAVRDRARALGTKVHARLTKPSSWILPREESSIAPPGVWSNKDYDPVEAERRTWTSTTIATYWFSDLVSIVGWSQAAAMYRVGLSATDATLACMVAGICIGVPTGRATFPVSPSSSTTLRRLVLSGSIGASLHIPFPVAIRASYGMYLYYFCVVSRGILALFWFGIHSVYADLPNHLPPSAAITTKGMVSYVVYQALQFPFLFVPPHKLKYLFRAKVVLLPPVVMGMAIWIAVKADGGNEFFYQPPRLQGSERAWQWLSGMTSVTGGCSTLCLNISDWARFSKRPKTQWWQVFLIPAFLTAMGVCGIVGASASQKLWGEALWNPLNIVDRWTDTPGGRAAAFFCSVMWMLAQISINLSTNSIAYATDLGSLVPKFLNIRRASIVGFLIGGWALCPWIILKSAETFLNFMSAYAVFMAPMTGILLCDYYLVHRRRYDVPALYNPKGIYHYKASAIVMTKRRVLETNSLQYGINWRALLVTIVTVAPLLPGIAQATNNTPISLGAQHLYTFNWLYCFFVSLVSYFVLSKVWPAKETMIPETVPGIVDESVGVEEGVQEEKLNKVLNKSVNETVEARV</sequence>
<keyword evidence="4 6" id="KW-1133">Transmembrane helix</keyword>
<proteinExistence type="inferred from homology"/>
<organism evidence="7 8">
    <name type="scientific">Aspergillus sclerotialis</name>
    <dbReference type="NCBI Taxonomy" id="2070753"/>
    <lineage>
        <taxon>Eukaryota</taxon>
        <taxon>Fungi</taxon>
        <taxon>Dikarya</taxon>
        <taxon>Ascomycota</taxon>
        <taxon>Pezizomycotina</taxon>
        <taxon>Eurotiomycetes</taxon>
        <taxon>Eurotiomycetidae</taxon>
        <taxon>Eurotiales</taxon>
        <taxon>Aspergillaceae</taxon>
        <taxon>Aspergillus</taxon>
        <taxon>Aspergillus subgen. Polypaecilum</taxon>
    </lineage>
</organism>
<feature type="transmembrane region" description="Helical" evidence="6">
    <location>
        <begin position="340"/>
        <end position="358"/>
    </location>
</feature>
<feature type="transmembrane region" description="Helical" evidence="6">
    <location>
        <begin position="476"/>
        <end position="495"/>
    </location>
</feature>
<dbReference type="PANTHER" id="PTHR30618">
    <property type="entry name" value="NCS1 FAMILY PURINE/PYRIMIDINE TRANSPORTER"/>
    <property type="match status" value="1"/>
</dbReference>
<dbReference type="STRING" id="2070753.A0A3A2ZSD2"/>
<evidence type="ECO:0000256" key="5">
    <source>
        <dbReference type="ARBA" id="ARBA00023136"/>
    </source>
</evidence>
<name>A0A3A2ZSD2_9EURO</name>
<keyword evidence="8" id="KW-1185">Reference proteome</keyword>
<feature type="transmembrane region" description="Helical" evidence="6">
    <location>
        <begin position="379"/>
        <end position="400"/>
    </location>
</feature>
<feature type="transmembrane region" description="Helical" evidence="6">
    <location>
        <begin position="189"/>
        <end position="206"/>
    </location>
</feature>
<dbReference type="GO" id="GO:0005886">
    <property type="term" value="C:plasma membrane"/>
    <property type="evidence" value="ECO:0007669"/>
    <property type="project" value="TreeGrafter"/>
</dbReference>
<dbReference type="Gene3D" id="1.10.4160.10">
    <property type="entry name" value="Hydantoin permease"/>
    <property type="match status" value="1"/>
</dbReference>
<gene>
    <name evidence="7" type="ORF">PHISCL_05452</name>
</gene>
<evidence type="ECO:0000256" key="6">
    <source>
        <dbReference type="SAM" id="Phobius"/>
    </source>
</evidence>
<feature type="transmembrane region" description="Helical" evidence="6">
    <location>
        <begin position="507"/>
        <end position="526"/>
    </location>
</feature>
<feature type="transmembrane region" description="Helical" evidence="6">
    <location>
        <begin position="412"/>
        <end position="431"/>
    </location>
</feature>
<comment type="similarity">
    <text evidence="2">Belongs to the purine-cytosine permease (2.A.39) family.</text>
</comment>
<evidence type="ECO:0000256" key="4">
    <source>
        <dbReference type="ARBA" id="ARBA00022989"/>
    </source>
</evidence>
<comment type="caution">
    <text evidence="7">The sequence shown here is derived from an EMBL/GenBank/DDBJ whole genome shotgun (WGS) entry which is preliminary data.</text>
</comment>
<protein>
    <submittedName>
        <fullName evidence="7">Permease</fullName>
    </submittedName>
</protein>
<evidence type="ECO:0000256" key="3">
    <source>
        <dbReference type="ARBA" id="ARBA00022692"/>
    </source>
</evidence>
<evidence type="ECO:0000256" key="2">
    <source>
        <dbReference type="ARBA" id="ARBA00008974"/>
    </source>
</evidence>
<evidence type="ECO:0000313" key="8">
    <source>
        <dbReference type="Proteomes" id="UP000266188"/>
    </source>
</evidence>
<dbReference type="Proteomes" id="UP000266188">
    <property type="component" value="Unassembled WGS sequence"/>
</dbReference>
<dbReference type="GO" id="GO:0015205">
    <property type="term" value="F:nucleobase transmembrane transporter activity"/>
    <property type="evidence" value="ECO:0007669"/>
    <property type="project" value="TreeGrafter"/>
</dbReference>
<dbReference type="InterPro" id="IPR001248">
    <property type="entry name" value="Pur-cyt_permease"/>
</dbReference>
<dbReference type="PANTHER" id="PTHR30618:SF0">
    <property type="entry name" value="PURINE-URACIL PERMEASE NCS1"/>
    <property type="match status" value="1"/>
</dbReference>
<dbReference type="Pfam" id="PF02133">
    <property type="entry name" value="Transp_cyt_pur"/>
    <property type="match status" value="1"/>
</dbReference>
<dbReference type="AlphaFoldDB" id="A0A3A2ZSD2"/>